<evidence type="ECO:0000313" key="2">
    <source>
        <dbReference type="Proteomes" id="UP000184330"/>
    </source>
</evidence>
<keyword evidence="2" id="KW-1185">Reference proteome</keyword>
<dbReference type="OrthoDB" id="10480398at2759"/>
<proteinExistence type="predicted"/>
<sequence length="163" mass="19028">MPTIFKAPNYSSTPSGFLHVYIHRKYLGFIEDIEDCNRLQLLTYSPSRQEIEALFIRTLTDLHQEWWSDMTKGGQLSNLTRNKLLDEALSMMRGPDVERYWEERRMEEEAAREQELLIGASRARVAKWKGTQVVVITELTNMLEQQSLKDEKDRDGDLEMNGS</sequence>
<dbReference type="Proteomes" id="UP000184330">
    <property type="component" value="Unassembled WGS sequence"/>
</dbReference>
<organism evidence="1 2">
    <name type="scientific">Phialocephala subalpina</name>
    <dbReference type="NCBI Taxonomy" id="576137"/>
    <lineage>
        <taxon>Eukaryota</taxon>
        <taxon>Fungi</taxon>
        <taxon>Dikarya</taxon>
        <taxon>Ascomycota</taxon>
        <taxon>Pezizomycotina</taxon>
        <taxon>Leotiomycetes</taxon>
        <taxon>Helotiales</taxon>
        <taxon>Mollisiaceae</taxon>
        <taxon>Phialocephala</taxon>
        <taxon>Phialocephala fortinii species complex</taxon>
    </lineage>
</organism>
<protein>
    <submittedName>
        <fullName evidence="1">Uncharacterized protein</fullName>
    </submittedName>
</protein>
<evidence type="ECO:0000313" key="1">
    <source>
        <dbReference type="EMBL" id="CZR57025.1"/>
    </source>
</evidence>
<dbReference type="AlphaFoldDB" id="A0A1L7WW69"/>
<dbReference type="EMBL" id="FJOG01000009">
    <property type="protein sequence ID" value="CZR57025.1"/>
    <property type="molecule type" value="Genomic_DNA"/>
</dbReference>
<gene>
    <name evidence="1" type="ORF">PAC_06914</name>
</gene>
<accession>A0A1L7WW69</accession>
<name>A0A1L7WW69_9HELO</name>
<reference evidence="1 2" key="1">
    <citation type="submission" date="2016-03" db="EMBL/GenBank/DDBJ databases">
        <authorList>
            <person name="Ploux O."/>
        </authorList>
    </citation>
    <scope>NUCLEOTIDE SEQUENCE [LARGE SCALE GENOMIC DNA]</scope>
    <source>
        <strain evidence="1 2">UAMH 11012</strain>
    </source>
</reference>